<keyword evidence="3" id="KW-1185">Reference proteome</keyword>
<keyword evidence="1" id="KW-0472">Membrane</keyword>
<evidence type="ECO:0000313" key="3">
    <source>
        <dbReference type="Proteomes" id="UP000006276"/>
    </source>
</evidence>
<sequence length="71" mass="8188">MNGWFWFGASSVQRGYSILSVLAFPLVLCVFRGGRRFFRLELRDEILELSIVSSTLKSNTQLLQSNIYNLK</sequence>
<dbReference type="AlphaFoldDB" id="J9R8F5"/>
<evidence type="ECO:0000256" key="1">
    <source>
        <dbReference type="SAM" id="Phobius"/>
    </source>
</evidence>
<gene>
    <name evidence="2" type="ORF">B739_2141</name>
</gene>
<reference evidence="2 3" key="1">
    <citation type="submission" date="2012-09" db="EMBL/GenBank/DDBJ databases">
        <title>Riemerella anatipestifer vaccine strains.</title>
        <authorList>
            <person name="Chun C.A."/>
            <person name="Shu W.M."/>
            <person name="Kang Z.D."/>
            <person name="Jia W.X."/>
        </authorList>
    </citation>
    <scope>NUCLEOTIDE SEQUENCE [LARGE SCALE GENOMIC DNA]</scope>
    <source>
        <strain evidence="2 3">RA-CH-1</strain>
    </source>
</reference>
<keyword evidence="1" id="KW-1133">Transmembrane helix</keyword>
<proteinExistence type="predicted"/>
<accession>J9R8F5</accession>
<dbReference type="EMBL" id="CP003787">
    <property type="protein sequence ID" value="AFR36723.1"/>
    <property type="molecule type" value="Genomic_DNA"/>
</dbReference>
<dbReference type="HOGENOM" id="CLU_2847068_0_0_10"/>
<protein>
    <submittedName>
        <fullName evidence="2">Uncharacterized protein</fullName>
    </submittedName>
</protein>
<organism evidence="2 3">
    <name type="scientific">Riemerella anatipestifer RA-CH-1</name>
    <dbReference type="NCBI Taxonomy" id="1228997"/>
    <lineage>
        <taxon>Bacteria</taxon>
        <taxon>Pseudomonadati</taxon>
        <taxon>Bacteroidota</taxon>
        <taxon>Flavobacteriia</taxon>
        <taxon>Flavobacteriales</taxon>
        <taxon>Weeksellaceae</taxon>
        <taxon>Riemerella</taxon>
    </lineage>
</organism>
<dbReference type="KEGG" id="rag:B739_2141"/>
<feature type="transmembrane region" description="Helical" evidence="1">
    <location>
        <begin position="15"/>
        <end position="33"/>
    </location>
</feature>
<name>J9R8F5_RIEAN</name>
<dbReference type="Proteomes" id="UP000006276">
    <property type="component" value="Chromosome"/>
</dbReference>
<evidence type="ECO:0000313" key="2">
    <source>
        <dbReference type="EMBL" id="AFR36723.1"/>
    </source>
</evidence>
<keyword evidence="1" id="KW-0812">Transmembrane</keyword>